<protein>
    <submittedName>
        <fullName evidence="2">Uncharacterized protein</fullName>
    </submittedName>
</protein>
<dbReference type="EMBL" id="ML976982">
    <property type="protein sequence ID" value="KAF1960826.1"/>
    <property type="molecule type" value="Genomic_DNA"/>
</dbReference>
<feature type="region of interest" description="Disordered" evidence="1">
    <location>
        <begin position="175"/>
        <end position="196"/>
    </location>
</feature>
<evidence type="ECO:0000313" key="3">
    <source>
        <dbReference type="Proteomes" id="UP000800035"/>
    </source>
</evidence>
<keyword evidence="3" id="KW-1185">Reference proteome</keyword>
<dbReference type="Proteomes" id="UP000800035">
    <property type="component" value="Unassembled WGS sequence"/>
</dbReference>
<accession>A0A6A5UD45</accession>
<evidence type="ECO:0000256" key="1">
    <source>
        <dbReference type="SAM" id="MobiDB-lite"/>
    </source>
</evidence>
<name>A0A6A5UD45_9PLEO</name>
<proteinExistence type="predicted"/>
<gene>
    <name evidence="2" type="ORF">CC80DRAFT_265392</name>
</gene>
<organism evidence="2 3">
    <name type="scientific">Byssothecium circinans</name>
    <dbReference type="NCBI Taxonomy" id="147558"/>
    <lineage>
        <taxon>Eukaryota</taxon>
        <taxon>Fungi</taxon>
        <taxon>Dikarya</taxon>
        <taxon>Ascomycota</taxon>
        <taxon>Pezizomycotina</taxon>
        <taxon>Dothideomycetes</taxon>
        <taxon>Pleosporomycetidae</taxon>
        <taxon>Pleosporales</taxon>
        <taxon>Massarineae</taxon>
        <taxon>Massarinaceae</taxon>
        <taxon>Byssothecium</taxon>
    </lineage>
</organism>
<reference evidence="2" key="1">
    <citation type="journal article" date="2020" name="Stud. Mycol.">
        <title>101 Dothideomycetes genomes: a test case for predicting lifestyles and emergence of pathogens.</title>
        <authorList>
            <person name="Haridas S."/>
            <person name="Albert R."/>
            <person name="Binder M."/>
            <person name="Bloem J."/>
            <person name="Labutti K."/>
            <person name="Salamov A."/>
            <person name="Andreopoulos B."/>
            <person name="Baker S."/>
            <person name="Barry K."/>
            <person name="Bills G."/>
            <person name="Bluhm B."/>
            <person name="Cannon C."/>
            <person name="Castanera R."/>
            <person name="Culley D."/>
            <person name="Daum C."/>
            <person name="Ezra D."/>
            <person name="Gonzalez J."/>
            <person name="Henrissat B."/>
            <person name="Kuo A."/>
            <person name="Liang C."/>
            <person name="Lipzen A."/>
            <person name="Lutzoni F."/>
            <person name="Magnuson J."/>
            <person name="Mondo S."/>
            <person name="Nolan M."/>
            <person name="Ohm R."/>
            <person name="Pangilinan J."/>
            <person name="Park H.-J."/>
            <person name="Ramirez L."/>
            <person name="Alfaro M."/>
            <person name="Sun H."/>
            <person name="Tritt A."/>
            <person name="Yoshinaga Y."/>
            <person name="Zwiers L.-H."/>
            <person name="Turgeon B."/>
            <person name="Goodwin S."/>
            <person name="Spatafora J."/>
            <person name="Crous P."/>
            <person name="Grigoriev I."/>
        </authorList>
    </citation>
    <scope>NUCLEOTIDE SEQUENCE</scope>
    <source>
        <strain evidence="2">CBS 675.92</strain>
    </source>
</reference>
<evidence type="ECO:0000313" key="2">
    <source>
        <dbReference type="EMBL" id="KAF1960826.1"/>
    </source>
</evidence>
<sequence>MEAANPQRDPIVPQRHEPFEAVHASREDDGNCAERRWMLQKAEVVTISVLRALSKQSARSLPSSSSLKSIGLSSSRIRPVRTTAVPTGPNVVGTQQCAVLPEVGTTNQHKKRRNRTNYTRNNVSDLQACANLTVGEDADIFRRALRLLFVAFEQAGLDVPYKERCLRINGYCQKKRRDDGRSSNVSIDIGNRGSYH</sequence>
<dbReference type="AlphaFoldDB" id="A0A6A5UD45"/>